<proteinExistence type="inferred from homology"/>
<dbReference type="STRING" id="1125712.HMPREF1316_0143"/>
<protein>
    <submittedName>
        <fullName evidence="3">Addiction module antitoxin, RelB/DinJ family</fullName>
    </submittedName>
</protein>
<dbReference type="EMBL" id="AWEZ01000045">
    <property type="protein sequence ID" value="ERL08270.1"/>
    <property type="molecule type" value="Genomic_DNA"/>
</dbReference>
<dbReference type="PATRIC" id="fig|1125712.3.peg.1269"/>
<dbReference type="AlphaFoldDB" id="U2TPB1"/>
<evidence type="ECO:0000256" key="2">
    <source>
        <dbReference type="ARBA" id="ARBA00022649"/>
    </source>
</evidence>
<comment type="similarity">
    <text evidence="1">Belongs to the RelB/DinJ antitoxin family.</text>
</comment>
<dbReference type="PANTHER" id="PTHR38781:SF1">
    <property type="entry name" value="ANTITOXIN DINJ-RELATED"/>
    <property type="match status" value="1"/>
</dbReference>
<dbReference type="eggNOG" id="COG3077">
    <property type="taxonomic scope" value="Bacteria"/>
</dbReference>
<gene>
    <name evidence="3" type="ORF">HMPREF1316_0143</name>
</gene>
<accession>U2TPB1</accession>
<dbReference type="PANTHER" id="PTHR38781">
    <property type="entry name" value="ANTITOXIN DINJ-RELATED"/>
    <property type="match status" value="1"/>
</dbReference>
<organism evidence="3 4">
    <name type="scientific">Olsenella profusa F0195</name>
    <dbReference type="NCBI Taxonomy" id="1125712"/>
    <lineage>
        <taxon>Bacteria</taxon>
        <taxon>Bacillati</taxon>
        <taxon>Actinomycetota</taxon>
        <taxon>Coriobacteriia</taxon>
        <taxon>Coriobacteriales</taxon>
        <taxon>Atopobiaceae</taxon>
        <taxon>Olsenella</taxon>
    </lineage>
</organism>
<dbReference type="InterPro" id="IPR007337">
    <property type="entry name" value="RelB/DinJ"/>
</dbReference>
<evidence type="ECO:0000313" key="4">
    <source>
        <dbReference type="Proteomes" id="UP000016638"/>
    </source>
</evidence>
<evidence type="ECO:0000256" key="1">
    <source>
        <dbReference type="ARBA" id="ARBA00010562"/>
    </source>
</evidence>
<evidence type="ECO:0000313" key="3">
    <source>
        <dbReference type="EMBL" id="ERL08270.1"/>
    </source>
</evidence>
<reference evidence="3 4" key="1">
    <citation type="submission" date="2013-08" db="EMBL/GenBank/DDBJ databases">
        <authorList>
            <person name="Durkin A.S."/>
            <person name="Haft D.R."/>
            <person name="McCorrison J."/>
            <person name="Torralba M."/>
            <person name="Gillis M."/>
            <person name="Haft D.H."/>
            <person name="Methe B."/>
            <person name="Sutton G."/>
            <person name="Nelson K.E."/>
        </authorList>
    </citation>
    <scope>NUCLEOTIDE SEQUENCE [LARGE SCALE GENOMIC DNA]</scope>
    <source>
        <strain evidence="3 4">F0195</strain>
    </source>
</reference>
<dbReference type="Gene3D" id="1.10.1220.10">
    <property type="entry name" value="Met repressor-like"/>
    <property type="match status" value="1"/>
</dbReference>
<dbReference type="GO" id="GO:0006351">
    <property type="term" value="P:DNA-templated transcription"/>
    <property type="evidence" value="ECO:0007669"/>
    <property type="project" value="TreeGrafter"/>
</dbReference>
<comment type="caution">
    <text evidence="3">The sequence shown here is derived from an EMBL/GenBank/DDBJ whole genome shotgun (WGS) entry which is preliminary data.</text>
</comment>
<dbReference type="Pfam" id="PF04221">
    <property type="entry name" value="RelB"/>
    <property type="match status" value="1"/>
</dbReference>
<dbReference type="NCBIfam" id="TIGR02384">
    <property type="entry name" value="RelB_DinJ"/>
    <property type="match status" value="1"/>
</dbReference>
<dbReference type="InterPro" id="IPR013321">
    <property type="entry name" value="Arc_rbn_hlx_hlx"/>
</dbReference>
<dbReference type="Proteomes" id="UP000016638">
    <property type="component" value="Unassembled WGS sequence"/>
</dbReference>
<sequence>MEVVMASVTVRVDDETKAEATAIVEDFGFDLSSVTRAFYRQIVRENRIPLNLSYGEPNEESLQSAKDAEEILAKGGHGYHSAREMLDAALKD</sequence>
<keyword evidence="2" id="KW-1277">Toxin-antitoxin system</keyword>
<keyword evidence="4" id="KW-1185">Reference proteome</keyword>
<name>U2TPB1_9ACTN</name>
<dbReference type="GO" id="GO:0006355">
    <property type="term" value="P:regulation of DNA-templated transcription"/>
    <property type="evidence" value="ECO:0007669"/>
    <property type="project" value="InterPro"/>
</dbReference>